<organism evidence="2 3">
    <name type="scientific">Actinomycetospora straminea</name>
    <dbReference type="NCBI Taxonomy" id="663607"/>
    <lineage>
        <taxon>Bacteria</taxon>
        <taxon>Bacillati</taxon>
        <taxon>Actinomycetota</taxon>
        <taxon>Actinomycetes</taxon>
        <taxon>Pseudonocardiales</taxon>
        <taxon>Pseudonocardiaceae</taxon>
        <taxon>Actinomycetospora</taxon>
    </lineage>
</organism>
<evidence type="ECO:0000313" key="2">
    <source>
        <dbReference type="EMBL" id="GAA4870383.1"/>
    </source>
</evidence>
<gene>
    <name evidence="2" type="ORF">GCM10023203_19540</name>
</gene>
<dbReference type="InterPro" id="IPR050471">
    <property type="entry name" value="AB_hydrolase"/>
</dbReference>
<accession>A0ABP9E9Y4</accession>
<feature type="domain" description="AB hydrolase-1" evidence="1">
    <location>
        <begin position="22"/>
        <end position="260"/>
    </location>
</feature>
<reference evidence="3" key="1">
    <citation type="journal article" date="2019" name="Int. J. Syst. Evol. Microbiol.">
        <title>The Global Catalogue of Microorganisms (GCM) 10K type strain sequencing project: providing services to taxonomists for standard genome sequencing and annotation.</title>
        <authorList>
            <consortium name="The Broad Institute Genomics Platform"/>
            <consortium name="The Broad Institute Genome Sequencing Center for Infectious Disease"/>
            <person name="Wu L."/>
            <person name="Ma J."/>
        </authorList>
    </citation>
    <scope>NUCLEOTIDE SEQUENCE [LARGE SCALE GENOMIC DNA]</scope>
    <source>
        <strain evidence="3">JCM 17983</strain>
    </source>
</reference>
<dbReference type="Proteomes" id="UP001500457">
    <property type="component" value="Unassembled WGS sequence"/>
</dbReference>
<dbReference type="PANTHER" id="PTHR43433:SF5">
    <property type="entry name" value="AB HYDROLASE-1 DOMAIN-CONTAINING PROTEIN"/>
    <property type="match status" value="1"/>
</dbReference>
<keyword evidence="3" id="KW-1185">Reference proteome</keyword>
<sequence length="282" mass="29183">MLVDVDEGVQLCVETLGDPDAPVLLLIGGGGWSMDWWDDDLCARLVARGLRVVRYDPRDTGQSTTWPAGSPGYTGPDLTTDALAVLDALAVERAHVTGLSMGGGIAQELALTHRDRVAALTLVATTAVDPSVGDLPGPTPAIQAVFADEGPGPDGSDPAAAVTALVEAERPYAGPDAFDEVRVRAIAERVVARSRDVAAAGNHFLVAGGSSGPTDLAALAGLPTLVVHGDADPLFPVEHGRALAAAIPGARLLEIPGMGHQVPPEPTWDRFVDALLDLHVHH</sequence>
<name>A0ABP9E9Y4_9PSEU</name>
<dbReference type="Gene3D" id="3.40.50.1820">
    <property type="entry name" value="alpha/beta hydrolase"/>
    <property type="match status" value="1"/>
</dbReference>
<comment type="caution">
    <text evidence="2">The sequence shown here is derived from an EMBL/GenBank/DDBJ whole genome shotgun (WGS) entry which is preliminary data.</text>
</comment>
<evidence type="ECO:0000313" key="3">
    <source>
        <dbReference type="Proteomes" id="UP001500457"/>
    </source>
</evidence>
<protein>
    <recommendedName>
        <fullName evidence="1">AB hydrolase-1 domain-containing protein</fullName>
    </recommendedName>
</protein>
<dbReference type="PRINTS" id="PR00111">
    <property type="entry name" value="ABHYDROLASE"/>
</dbReference>
<dbReference type="InterPro" id="IPR029058">
    <property type="entry name" value="AB_hydrolase_fold"/>
</dbReference>
<dbReference type="RefSeq" id="WP_274234549.1">
    <property type="nucleotide sequence ID" value="NZ_BAABHQ010000004.1"/>
</dbReference>
<dbReference type="InterPro" id="IPR000073">
    <property type="entry name" value="AB_hydrolase_1"/>
</dbReference>
<proteinExistence type="predicted"/>
<dbReference type="EMBL" id="BAABHQ010000004">
    <property type="protein sequence ID" value="GAA4870383.1"/>
    <property type="molecule type" value="Genomic_DNA"/>
</dbReference>
<dbReference type="PANTHER" id="PTHR43433">
    <property type="entry name" value="HYDROLASE, ALPHA/BETA FOLD FAMILY PROTEIN"/>
    <property type="match status" value="1"/>
</dbReference>
<evidence type="ECO:0000259" key="1">
    <source>
        <dbReference type="Pfam" id="PF00561"/>
    </source>
</evidence>
<dbReference type="SUPFAM" id="SSF53474">
    <property type="entry name" value="alpha/beta-Hydrolases"/>
    <property type="match status" value="1"/>
</dbReference>
<dbReference type="Pfam" id="PF00561">
    <property type="entry name" value="Abhydrolase_1"/>
    <property type="match status" value="1"/>
</dbReference>